<name>A0A327RK37_9FLAO</name>
<reference evidence="4 5" key="1">
    <citation type="submission" date="2018-06" db="EMBL/GenBank/DDBJ databases">
        <title>Genomic Encyclopedia of Archaeal and Bacterial Type Strains, Phase II (KMG-II): from individual species to whole genera.</title>
        <authorList>
            <person name="Goeker M."/>
        </authorList>
    </citation>
    <scope>NUCLEOTIDE SEQUENCE [LARGE SCALE GENOMIC DNA]</scope>
    <source>
        <strain evidence="4 5">DSM 24464</strain>
    </source>
</reference>
<dbReference type="GO" id="GO:0010411">
    <property type="term" value="P:xyloglucan metabolic process"/>
    <property type="evidence" value="ECO:0007669"/>
    <property type="project" value="TreeGrafter"/>
</dbReference>
<keyword evidence="5" id="KW-1185">Reference proteome</keyword>
<dbReference type="CDD" id="cd15482">
    <property type="entry name" value="Sialidase_non-viral"/>
    <property type="match status" value="1"/>
</dbReference>
<evidence type="ECO:0000256" key="2">
    <source>
        <dbReference type="SAM" id="SignalP"/>
    </source>
</evidence>
<proteinExistence type="predicted"/>
<dbReference type="InterPro" id="IPR026444">
    <property type="entry name" value="Secre_tail"/>
</dbReference>
<keyword evidence="1 2" id="KW-0732">Signal</keyword>
<evidence type="ECO:0000313" key="4">
    <source>
        <dbReference type="EMBL" id="RAJ16362.1"/>
    </source>
</evidence>
<dbReference type="NCBIfam" id="TIGR04183">
    <property type="entry name" value="Por_Secre_tail"/>
    <property type="match status" value="1"/>
</dbReference>
<dbReference type="RefSeq" id="WP_111659550.1">
    <property type="nucleotide sequence ID" value="NZ_QLLO01000003.1"/>
</dbReference>
<organism evidence="4 5">
    <name type="scientific">Olleya aquimaris</name>
    <dbReference type="NCBI Taxonomy" id="639310"/>
    <lineage>
        <taxon>Bacteria</taxon>
        <taxon>Pseudomonadati</taxon>
        <taxon>Bacteroidota</taxon>
        <taxon>Flavobacteriia</taxon>
        <taxon>Flavobacteriales</taxon>
        <taxon>Flavobacteriaceae</taxon>
    </lineage>
</organism>
<evidence type="ECO:0000256" key="1">
    <source>
        <dbReference type="ARBA" id="ARBA00022729"/>
    </source>
</evidence>
<feature type="domain" description="Secretion system C-terminal sorting" evidence="3">
    <location>
        <begin position="820"/>
        <end position="891"/>
    </location>
</feature>
<dbReference type="SUPFAM" id="SSF110296">
    <property type="entry name" value="Oligoxyloglucan reducing end-specific cellobiohydrolase"/>
    <property type="match status" value="2"/>
</dbReference>
<dbReference type="InterPro" id="IPR015943">
    <property type="entry name" value="WD40/YVTN_repeat-like_dom_sf"/>
</dbReference>
<accession>A0A327RK37</accession>
<sequence length="892" mass="97450">MKKIIVLLLLFISVNLMAQDKKTVNWWERSNNKNATFYDVQNNFYQFWKDKTPKKGEGYKIFKRWENQVAPRVYPSGDMSLLSSNYENYLTWLNRYQSTRESINDQNNFRANMSNASNWTSLNGTSIASGYDSGSGRLSYIAFDPIDTQTMYVNAPDGGLWKTTNGGSTWSTNTDYLSVIGSSGLVIHPTTTSTMYLATGDRGSDRRSIGVLKTTDGGATWNPTSLVWSATDNYKITKIIMDPANPLVMMVATDGGIYRTTDGWVTNTLTSNVEAFYDIEFKPGTGNSNTVYAASVYNGSEGYIYKSTNNGVSWTIATGIPTSDVSRIEMAVTAANPNLVYAIVGNSNNGLKGFYKSTDSGSSFTLVYQTTASHPNILHADANPPAPPTPGYDGGQANHDLAIAVSPINENLITIGGINQWQSANGGTSWTRITYWLGANPDYPGENTEPEPYIHADIQYIAYSPHDNTTLYSTCDGGISKGISNGQSTWVDITNNIAVGQQTNIALSSLNVNTYFTGLQDIGSLVTTSPGSWSVLGGGDGEDGFIDRTSDNIKIYSTTNGEFSRNKNGVVSSYTSLNSEWFTPIKQDPTTASLVYVGGRPALYKSTDILTNPDYVQPTWTALGTPHAGKNILRFEIAPSNHQIIYAITENRLSKSSNAGVNWTNVTGSLPVGSATLKNLAISNTDPNTVWVVFSGYNATSKVFKTTNGGTSWTDVSSNTLPNLPINTILHIKNSTQDGLFIGADIGVYYIDNTQSAWVPYDTNLPKNAVQDLEMFYTSSTTGKLRAATYGRGSWETNVDFNTLGVNTVTMSDSEAPIFYPNPVKQGILNVKLQNPNSEFDFVIYNNIGKRISSGKVDSNSTIIDLKNNASGFYFIKINSENKVYTQKIIIE</sequence>
<feature type="signal peptide" evidence="2">
    <location>
        <begin position="1"/>
        <end position="18"/>
    </location>
</feature>
<dbReference type="InterPro" id="IPR052025">
    <property type="entry name" value="Xyloglucanase_GH74"/>
</dbReference>
<gene>
    <name evidence="4" type="ORF">LY08_01222</name>
</gene>
<dbReference type="PANTHER" id="PTHR43739">
    <property type="entry name" value="XYLOGLUCANASE (EUROFUNG)"/>
    <property type="match status" value="1"/>
</dbReference>
<protein>
    <submittedName>
        <fullName evidence="4">Putative secreted protein (Por secretion system target)</fullName>
    </submittedName>
</protein>
<feature type="chain" id="PRO_5016267666" evidence="2">
    <location>
        <begin position="19"/>
        <end position="892"/>
    </location>
</feature>
<dbReference type="AlphaFoldDB" id="A0A327RK37"/>
<evidence type="ECO:0000259" key="3">
    <source>
        <dbReference type="Pfam" id="PF18962"/>
    </source>
</evidence>
<dbReference type="OrthoDB" id="9757947at2"/>
<evidence type="ECO:0000313" key="5">
    <source>
        <dbReference type="Proteomes" id="UP000248703"/>
    </source>
</evidence>
<dbReference type="Pfam" id="PF18962">
    <property type="entry name" value="Por_Secre_tail"/>
    <property type="match status" value="1"/>
</dbReference>
<dbReference type="PANTHER" id="PTHR43739:SF5">
    <property type="entry name" value="EXO-ALPHA-SIALIDASE"/>
    <property type="match status" value="1"/>
</dbReference>
<dbReference type="Gene3D" id="2.130.10.10">
    <property type="entry name" value="YVTN repeat-like/Quinoprotein amine dehydrogenase"/>
    <property type="match status" value="3"/>
</dbReference>
<comment type="caution">
    <text evidence="4">The sequence shown here is derived from an EMBL/GenBank/DDBJ whole genome shotgun (WGS) entry which is preliminary data.</text>
</comment>
<dbReference type="Proteomes" id="UP000248703">
    <property type="component" value="Unassembled WGS sequence"/>
</dbReference>
<dbReference type="EMBL" id="QLLO01000003">
    <property type="protein sequence ID" value="RAJ16362.1"/>
    <property type="molecule type" value="Genomic_DNA"/>
</dbReference>